<evidence type="ECO:0000256" key="1">
    <source>
        <dbReference type="ARBA" id="ARBA00022679"/>
    </source>
</evidence>
<dbReference type="Pfam" id="PF13692">
    <property type="entry name" value="Glyco_trans_1_4"/>
    <property type="match status" value="1"/>
</dbReference>
<comment type="caution">
    <text evidence="2">The sequence shown here is derived from an EMBL/GenBank/DDBJ whole genome shotgun (WGS) entry which is preliminary data.</text>
</comment>
<dbReference type="AlphaFoldDB" id="A0A7J3Z8S0"/>
<accession>A0A7J3Z8S0</accession>
<dbReference type="EMBL" id="DRYQ01000113">
    <property type="protein sequence ID" value="HHQ51209.1"/>
    <property type="molecule type" value="Genomic_DNA"/>
</dbReference>
<evidence type="ECO:0000313" key="2">
    <source>
        <dbReference type="EMBL" id="HHQ51209.1"/>
    </source>
</evidence>
<reference evidence="2" key="1">
    <citation type="journal article" date="2020" name="mSystems">
        <title>Genome- and Community-Level Interaction Insights into Carbon Utilization and Element Cycling Functions of Hydrothermarchaeota in Hydrothermal Sediment.</title>
        <authorList>
            <person name="Zhou Z."/>
            <person name="Liu Y."/>
            <person name="Xu W."/>
            <person name="Pan J."/>
            <person name="Luo Z.H."/>
            <person name="Li M."/>
        </authorList>
    </citation>
    <scope>NUCLEOTIDE SEQUENCE [LARGE SCALE GENOMIC DNA]</scope>
    <source>
        <strain evidence="2">SpSt-1105</strain>
    </source>
</reference>
<dbReference type="GO" id="GO:0016757">
    <property type="term" value="F:glycosyltransferase activity"/>
    <property type="evidence" value="ECO:0007669"/>
    <property type="project" value="TreeGrafter"/>
</dbReference>
<name>A0A7J3Z8S0_9CREN</name>
<protein>
    <submittedName>
        <fullName evidence="2">Glycosyltransferase</fullName>
    </submittedName>
</protein>
<dbReference type="PANTHER" id="PTHR46401">
    <property type="entry name" value="GLYCOSYLTRANSFERASE WBBK-RELATED"/>
    <property type="match status" value="1"/>
</dbReference>
<gene>
    <name evidence="2" type="ORF">ENM66_07680</name>
</gene>
<organism evidence="2">
    <name type="scientific">Ignisphaera aggregans</name>
    <dbReference type="NCBI Taxonomy" id="334771"/>
    <lineage>
        <taxon>Archaea</taxon>
        <taxon>Thermoproteota</taxon>
        <taxon>Thermoprotei</taxon>
        <taxon>Desulfurococcales</taxon>
        <taxon>Desulfurococcaceae</taxon>
        <taxon>Ignisphaera</taxon>
    </lineage>
</organism>
<dbReference type="Gene3D" id="3.40.50.2000">
    <property type="entry name" value="Glycogen Phosphorylase B"/>
    <property type="match status" value="1"/>
</dbReference>
<sequence length="282" mass="32778">MIIQLPTGPLLFSSVLSKNLAKNSDIKIVADTHTGFLTAEFKLRISKHSILNAPFKTFLHYVDRIIIHNETNYKLMPSKFHFKALVLYDPFYVIKEFFDEKNCGNFELNREYAVYPASWHPDEPIEFLVEAWTRSNTPIPLVITGSPRQQILKKIWKHVQTRKIILSGYIEDYRKYLCLLSGALFIVSATTSNFDMQCSAYEALALGKPLVASNRSAIRSVLRDIPVYFDYDKESLHKAVSDLLKDYDRVLNRTCTFAKELEERIKHQIKFLLNILRQRPTR</sequence>
<dbReference type="PANTHER" id="PTHR46401:SF2">
    <property type="entry name" value="GLYCOSYLTRANSFERASE WBBK-RELATED"/>
    <property type="match status" value="1"/>
</dbReference>
<proteinExistence type="predicted"/>
<keyword evidence="1 2" id="KW-0808">Transferase</keyword>
<dbReference type="SUPFAM" id="SSF53756">
    <property type="entry name" value="UDP-Glycosyltransferase/glycogen phosphorylase"/>
    <property type="match status" value="1"/>
</dbReference>